<dbReference type="Gene3D" id="1.10.510.10">
    <property type="entry name" value="Transferase(Phosphotransferase) domain 1"/>
    <property type="match status" value="2"/>
</dbReference>
<evidence type="ECO:0000256" key="2">
    <source>
        <dbReference type="ARBA" id="ARBA00012513"/>
    </source>
</evidence>
<dbReference type="Pfam" id="PF00069">
    <property type="entry name" value="Pkinase"/>
    <property type="match status" value="2"/>
</dbReference>
<keyword evidence="3" id="KW-0723">Serine/threonine-protein kinase</keyword>
<evidence type="ECO:0000256" key="6">
    <source>
        <dbReference type="ARBA" id="ARBA00022777"/>
    </source>
</evidence>
<dbReference type="SUPFAM" id="SSF56112">
    <property type="entry name" value="Protein kinase-like (PK-like)"/>
    <property type="match status" value="2"/>
</dbReference>
<evidence type="ECO:0000256" key="9">
    <source>
        <dbReference type="ARBA" id="ARBA00048679"/>
    </source>
</evidence>
<dbReference type="InterPro" id="IPR011009">
    <property type="entry name" value="Kinase-like_dom_sf"/>
</dbReference>
<dbReference type="GO" id="GO:0004714">
    <property type="term" value="F:transmembrane receptor protein tyrosine kinase activity"/>
    <property type="evidence" value="ECO:0007669"/>
    <property type="project" value="InterPro"/>
</dbReference>
<dbReference type="Proteomes" id="UP000215914">
    <property type="component" value="Chromosome 11"/>
</dbReference>
<evidence type="ECO:0000256" key="7">
    <source>
        <dbReference type="ARBA" id="ARBA00022840"/>
    </source>
</evidence>
<dbReference type="InterPro" id="IPR025886">
    <property type="entry name" value="PP2-like"/>
</dbReference>
<dbReference type="FunFam" id="1.10.510.10:FF:000754">
    <property type="entry name" value="Interleukin-1 receptor-associated kinase"/>
    <property type="match status" value="1"/>
</dbReference>
<comment type="catalytic activity">
    <reaction evidence="8">
        <text>L-threonyl-[protein] + ATP = O-phospho-L-threonyl-[protein] + ADP + H(+)</text>
        <dbReference type="Rhea" id="RHEA:46608"/>
        <dbReference type="Rhea" id="RHEA-COMP:11060"/>
        <dbReference type="Rhea" id="RHEA-COMP:11605"/>
        <dbReference type="ChEBI" id="CHEBI:15378"/>
        <dbReference type="ChEBI" id="CHEBI:30013"/>
        <dbReference type="ChEBI" id="CHEBI:30616"/>
        <dbReference type="ChEBI" id="CHEBI:61977"/>
        <dbReference type="ChEBI" id="CHEBI:456216"/>
        <dbReference type="EC" id="2.7.11.1"/>
    </reaction>
</comment>
<dbReference type="EMBL" id="CM007900">
    <property type="protein sequence ID" value="OTG08950.1"/>
    <property type="molecule type" value="Genomic_DNA"/>
</dbReference>
<feature type="domain" description="Protein kinase" evidence="10">
    <location>
        <begin position="296"/>
        <end position="574"/>
    </location>
</feature>
<evidence type="ECO:0000256" key="3">
    <source>
        <dbReference type="ARBA" id="ARBA00022527"/>
    </source>
</evidence>
<keyword evidence="12" id="KW-1185">Reference proteome</keyword>
<protein>
    <recommendedName>
        <fullName evidence="2">non-specific serine/threonine protein kinase</fullName>
        <ecNumber evidence="2">2.7.11.1</ecNumber>
    </recommendedName>
</protein>
<comment type="similarity">
    <text evidence="1">Belongs to the protein kinase superfamily. TKL Ser/Thr protein kinase family. Pelle subfamily.</text>
</comment>
<dbReference type="InterPro" id="IPR000719">
    <property type="entry name" value="Prot_kinase_dom"/>
</dbReference>
<dbReference type="GO" id="GO:0004672">
    <property type="term" value="F:protein kinase activity"/>
    <property type="evidence" value="ECO:0000318"/>
    <property type="project" value="GO_Central"/>
</dbReference>
<dbReference type="Gene3D" id="3.30.200.20">
    <property type="entry name" value="Phosphorylase Kinase, domain 1"/>
    <property type="match status" value="2"/>
</dbReference>
<evidence type="ECO:0000256" key="4">
    <source>
        <dbReference type="ARBA" id="ARBA00022679"/>
    </source>
</evidence>
<evidence type="ECO:0000259" key="10">
    <source>
        <dbReference type="PROSITE" id="PS50011"/>
    </source>
</evidence>
<feature type="domain" description="Protein kinase" evidence="10">
    <location>
        <begin position="1"/>
        <end position="272"/>
    </location>
</feature>
<dbReference type="GO" id="GO:0005886">
    <property type="term" value="C:plasma membrane"/>
    <property type="evidence" value="ECO:0000318"/>
    <property type="project" value="GO_Central"/>
</dbReference>
<dbReference type="GO" id="GO:0004674">
    <property type="term" value="F:protein serine/threonine kinase activity"/>
    <property type="evidence" value="ECO:0007669"/>
    <property type="project" value="UniProtKB-KW"/>
</dbReference>
<dbReference type="AlphaFoldDB" id="A0A251TCT5"/>
<dbReference type="Pfam" id="PF14299">
    <property type="entry name" value="PP2"/>
    <property type="match status" value="2"/>
</dbReference>
<evidence type="ECO:0000313" key="12">
    <source>
        <dbReference type="Proteomes" id="UP000215914"/>
    </source>
</evidence>
<dbReference type="PROSITE" id="PS00108">
    <property type="entry name" value="PROTEIN_KINASE_ST"/>
    <property type="match status" value="1"/>
</dbReference>
<keyword evidence="5" id="KW-0547">Nucleotide-binding</keyword>
<evidence type="ECO:0000256" key="5">
    <source>
        <dbReference type="ARBA" id="ARBA00022741"/>
    </source>
</evidence>
<organism evidence="11 12">
    <name type="scientific">Helianthus annuus</name>
    <name type="common">Common sunflower</name>
    <dbReference type="NCBI Taxonomy" id="4232"/>
    <lineage>
        <taxon>Eukaryota</taxon>
        <taxon>Viridiplantae</taxon>
        <taxon>Streptophyta</taxon>
        <taxon>Embryophyta</taxon>
        <taxon>Tracheophyta</taxon>
        <taxon>Spermatophyta</taxon>
        <taxon>Magnoliopsida</taxon>
        <taxon>eudicotyledons</taxon>
        <taxon>Gunneridae</taxon>
        <taxon>Pentapetalae</taxon>
        <taxon>asterids</taxon>
        <taxon>campanulids</taxon>
        <taxon>Asterales</taxon>
        <taxon>Asteraceae</taxon>
        <taxon>Asteroideae</taxon>
        <taxon>Heliantheae alliance</taxon>
        <taxon>Heliantheae</taxon>
        <taxon>Helianthus</taxon>
    </lineage>
</organism>
<comment type="catalytic activity">
    <reaction evidence="9">
        <text>L-seryl-[protein] + ATP = O-phospho-L-seryl-[protein] + ADP + H(+)</text>
        <dbReference type="Rhea" id="RHEA:17989"/>
        <dbReference type="Rhea" id="RHEA-COMP:9863"/>
        <dbReference type="Rhea" id="RHEA-COMP:11604"/>
        <dbReference type="ChEBI" id="CHEBI:15378"/>
        <dbReference type="ChEBI" id="CHEBI:29999"/>
        <dbReference type="ChEBI" id="CHEBI:30616"/>
        <dbReference type="ChEBI" id="CHEBI:83421"/>
        <dbReference type="ChEBI" id="CHEBI:456216"/>
        <dbReference type="EC" id="2.7.11.1"/>
    </reaction>
</comment>
<dbReference type="InterPro" id="IPR008271">
    <property type="entry name" value="Ser/Thr_kinase_AS"/>
</dbReference>
<evidence type="ECO:0000256" key="8">
    <source>
        <dbReference type="ARBA" id="ARBA00047899"/>
    </source>
</evidence>
<dbReference type="PANTHER" id="PTHR27003:SF471">
    <property type="entry name" value="VASCULAR ENDOTHELIAL GROWTH FACTOR RECEPTOR 2 (VEGFR2)-RELATED"/>
    <property type="match status" value="1"/>
</dbReference>
<proteinExistence type="inferred from homology"/>
<keyword evidence="4" id="KW-0808">Transferase</keyword>
<keyword evidence="7" id="KW-0067">ATP-binding</keyword>
<dbReference type="InterPro" id="IPR045272">
    <property type="entry name" value="ANXUR1/2-like"/>
</dbReference>
<dbReference type="SMART" id="SM00220">
    <property type="entry name" value="S_TKc"/>
    <property type="match status" value="2"/>
</dbReference>
<reference evidence="12" key="1">
    <citation type="journal article" date="2017" name="Nature">
        <title>The sunflower genome provides insights into oil metabolism, flowering and Asterid evolution.</title>
        <authorList>
            <person name="Badouin H."/>
            <person name="Gouzy J."/>
            <person name="Grassa C.J."/>
            <person name="Murat F."/>
            <person name="Staton S.E."/>
            <person name="Cottret L."/>
            <person name="Lelandais-Briere C."/>
            <person name="Owens G.L."/>
            <person name="Carrere S."/>
            <person name="Mayjonade B."/>
            <person name="Legrand L."/>
            <person name="Gill N."/>
            <person name="Kane N.C."/>
            <person name="Bowers J.E."/>
            <person name="Hubner S."/>
            <person name="Bellec A."/>
            <person name="Berard A."/>
            <person name="Berges H."/>
            <person name="Blanchet N."/>
            <person name="Boniface M.C."/>
            <person name="Brunel D."/>
            <person name="Catrice O."/>
            <person name="Chaidir N."/>
            <person name="Claudel C."/>
            <person name="Donnadieu C."/>
            <person name="Faraut T."/>
            <person name="Fievet G."/>
            <person name="Helmstetter N."/>
            <person name="King M."/>
            <person name="Knapp S.J."/>
            <person name="Lai Z."/>
            <person name="Le Paslier M.C."/>
            <person name="Lippi Y."/>
            <person name="Lorenzon L."/>
            <person name="Mandel J.R."/>
            <person name="Marage G."/>
            <person name="Marchand G."/>
            <person name="Marquand E."/>
            <person name="Bret-Mestries E."/>
            <person name="Morien E."/>
            <person name="Nambeesan S."/>
            <person name="Nguyen T."/>
            <person name="Pegot-Espagnet P."/>
            <person name="Pouilly N."/>
            <person name="Raftis F."/>
            <person name="Sallet E."/>
            <person name="Schiex T."/>
            <person name="Thomas J."/>
            <person name="Vandecasteele C."/>
            <person name="Vares D."/>
            <person name="Vear F."/>
            <person name="Vautrin S."/>
            <person name="Crespi M."/>
            <person name="Mangin B."/>
            <person name="Burke J.M."/>
            <person name="Salse J."/>
            <person name="Munos S."/>
            <person name="Vincourt P."/>
            <person name="Rieseberg L.H."/>
            <person name="Langlade N.B."/>
        </authorList>
    </citation>
    <scope>NUCLEOTIDE SEQUENCE [LARGE SCALE GENOMIC DNA]</scope>
    <source>
        <strain evidence="12">cv. SF193</strain>
    </source>
</reference>
<dbReference type="PROSITE" id="PS50011">
    <property type="entry name" value="PROTEIN_KINASE_DOM"/>
    <property type="match status" value="2"/>
</dbReference>
<evidence type="ECO:0000313" key="11">
    <source>
        <dbReference type="EMBL" id="OTG08950.1"/>
    </source>
</evidence>
<dbReference type="InParanoid" id="A0A251TCT5"/>
<keyword evidence="6 11" id="KW-0418">Kinase</keyword>
<dbReference type="EC" id="2.7.11.1" evidence="2"/>
<name>A0A251TCT5_HELAN</name>
<dbReference type="GO" id="GO:0005524">
    <property type="term" value="F:ATP binding"/>
    <property type="evidence" value="ECO:0007669"/>
    <property type="project" value="UniProtKB-KW"/>
</dbReference>
<sequence>MPRRRSTVAIKYIIDREDAQGEQGFIAEIETLSSCKHANIVSLLGFCHEHPHMILIYEFVSNGSLDDYLGNEGKMTNLTWVQRIKICIDIARGLDYIHTTMDDKQKIIHRDIKSANILLSKNWEAKIADFGLSRFHPIHQTKSTIITNNVVGTRVYWDPEYERTGNLKKESDVYSFGVVLFEVLTGKLAYDSVYTNENEKGLAPIVQQHIKKGTITEMVDPNLKEENTFTLSKGPNQDSLNTFILIGHRCLAEKQAERPTMKVVIEELVKALNFQETYKDNLRISLEDILNATQGFSDKNLIGKVGFGKVYRGEIIRANGPTPIAVKRLDRQFGRHRERVFLTEVEVLFEYKHENIIGLVGYCDENDEKILVYEYASNGILDRHLTDASITWTKRLKIGIDIATGLDFLHGGGYPVIHRDVKSDHIVLNDDWKAKIKGFGFSVITPLDNEIDFVVDNVVGTTGYCDPLYIKRGLLTRESDVYSLGVVLFEMMCGRLAFIKNHEDEHRTLVRGKDTVKSAQSVKSVRSLVFEGIKDKIVPKSLTTFQRIAYQCLHDEREQRPTARELALQLKKALEFQEDIEIWEVRLPRDYKEIIQKSRTPELYSNVSKKDIYFMFSKGILLQDAKVCLSIGTNGERSEMVSAATFSYENNRLHKRRSIQKSRFQRVVKMMDISDLNIQIKIRTQFLSPKVIYGAHLVFKFCEPRKLSKKLMYVNLKYQMGSETLHAYFATRGDDEWMMIELCRFIPHKKDVYFEVLLGSLSRYYCGSGAIYVEGIHFRAIDDSTFKPEVYENLKGVQRVLKSNSDSVQQVSVDYDEITQLEDGVKILPQSNVNGKKWHTLPAKMVLYESSDVKCYNWKALDESESRFQEVAELLSHQVFRIKCKIETQKLSADTDYACYLVFKLSQKCHGLQCPVKVRDVLLRKNKEYKFLYFRSPRAVNLHNIKRVPKLREDGLMEVIVWEFNSGNNDHVPMSLKLRCYEGTMSGLIVHGIEFRPL</sequence>
<dbReference type="PANTHER" id="PTHR27003">
    <property type="entry name" value="OS07G0166700 PROTEIN"/>
    <property type="match status" value="1"/>
</dbReference>
<accession>A0A251TCT5</accession>
<gene>
    <name evidence="11" type="ORF">HannXRQ_Chr11g0347381</name>
</gene>
<evidence type="ECO:0000256" key="1">
    <source>
        <dbReference type="ARBA" id="ARBA00008718"/>
    </source>
</evidence>